<feature type="chain" id="PRO_5012558362" description="Twin-arginine translocation pathway signal" evidence="1">
    <location>
        <begin position="35"/>
        <end position="97"/>
    </location>
</feature>
<accession>A0A252AKS2</accession>
<feature type="signal peptide" evidence="1">
    <location>
        <begin position="1"/>
        <end position="34"/>
    </location>
</feature>
<dbReference type="AlphaFoldDB" id="A0A252AKS2"/>
<dbReference type="EMBL" id="JOPA01000055">
    <property type="protein sequence ID" value="OUI90166.1"/>
    <property type="molecule type" value="Genomic_DNA"/>
</dbReference>
<evidence type="ECO:0000313" key="3">
    <source>
        <dbReference type="Proteomes" id="UP000194641"/>
    </source>
</evidence>
<reference evidence="3" key="1">
    <citation type="submission" date="2014-06" db="EMBL/GenBank/DDBJ databases">
        <authorList>
            <person name="Winans N.J."/>
            <person name="Newell P.D."/>
            <person name="Douglas A.E."/>
        </authorList>
    </citation>
    <scope>NUCLEOTIDE SEQUENCE [LARGE SCALE GENOMIC DNA]</scope>
</reference>
<name>A0A252AKS2_9PROT</name>
<dbReference type="PROSITE" id="PS51318">
    <property type="entry name" value="TAT"/>
    <property type="match status" value="1"/>
</dbReference>
<proteinExistence type="predicted"/>
<keyword evidence="1" id="KW-0732">Signal</keyword>
<comment type="caution">
    <text evidence="2">The sequence shown here is derived from an EMBL/GenBank/DDBJ whole genome shotgun (WGS) entry which is preliminary data.</text>
</comment>
<protein>
    <recommendedName>
        <fullName evidence="4">Twin-arginine translocation pathway signal</fullName>
    </recommendedName>
</protein>
<feature type="non-terminal residue" evidence="2">
    <location>
        <position position="97"/>
    </location>
</feature>
<dbReference type="Proteomes" id="UP000194641">
    <property type="component" value="Unassembled WGS sequence"/>
</dbReference>
<organism evidence="2 3">
    <name type="scientific">Acetobacter indonesiensis</name>
    <dbReference type="NCBI Taxonomy" id="104101"/>
    <lineage>
        <taxon>Bacteria</taxon>
        <taxon>Pseudomonadati</taxon>
        <taxon>Pseudomonadota</taxon>
        <taxon>Alphaproteobacteria</taxon>
        <taxon>Acetobacterales</taxon>
        <taxon>Acetobacteraceae</taxon>
        <taxon>Acetobacter</taxon>
    </lineage>
</organism>
<evidence type="ECO:0008006" key="4">
    <source>
        <dbReference type="Google" id="ProtNLM"/>
    </source>
</evidence>
<gene>
    <name evidence="2" type="ORF">HK17_14240</name>
</gene>
<evidence type="ECO:0000313" key="2">
    <source>
        <dbReference type="EMBL" id="OUI90166.1"/>
    </source>
</evidence>
<dbReference type="InterPro" id="IPR006311">
    <property type="entry name" value="TAT_signal"/>
</dbReference>
<evidence type="ECO:0000256" key="1">
    <source>
        <dbReference type="SAM" id="SignalP"/>
    </source>
</evidence>
<sequence>MSQTTPHSPGLSRRGALASVLAATAAALPVMASAAPSGEDAALLALCAEFWQVQNHIKTLDEAPPYTFGTPHQKQHEAELAEACRREWVVMERLVDT</sequence>